<dbReference type="InterPro" id="IPR013701">
    <property type="entry name" value="Lhr-like_DEAD/DEAH_assoc"/>
</dbReference>
<evidence type="ECO:0000256" key="4">
    <source>
        <dbReference type="ARBA" id="ARBA00023125"/>
    </source>
</evidence>
<accession>A0ABS0A8N3</accession>
<keyword evidence="9" id="KW-0436">Ligase</keyword>
<evidence type="ECO:0000313" key="10">
    <source>
        <dbReference type="Proteomes" id="UP001194729"/>
    </source>
</evidence>
<keyword evidence="5" id="KW-0234">DNA repair</keyword>
<evidence type="ECO:0000259" key="8">
    <source>
        <dbReference type="Pfam" id="PF19306"/>
    </source>
</evidence>
<reference evidence="9 10" key="1">
    <citation type="submission" date="2020-11" db="EMBL/GenBank/DDBJ databases">
        <title>P. mediterranea TC4 genome.</title>
        <authorList>
            <person name="Molmeret M."/>
        </authorList>
    </citation>
    <scope>NUCLEOTIDE SEQUENCE [LARGE SCALE GENOMIC DNA]</scope>
    <source>
        <strain evidence="9 10">TC4</strain>
    </source>
</reference>
<organism evidence="9 10">
    <name type="scientific">Nonlabens mediterrranea</name>
    <dbReference type="NCBI Taxonomy" id="1419947"/>
    <lineage>
        <taxon>Bacteria</taxon>
        <taxon>Pseudomonadati</taxon>
        <taxon>Bacteroidota</taxon>
        <taxon>Flavobacteriia</taxon>
        <taxon>Flavobacteriales</taxon>
        <taxon>Flavobacteriaceae</taxon>
        <taxon>Nonlabens</taxon>
    </lineage>
</organism>
<evidence type="ECO:0000256" key="6">
    <source>
        <dbReference type="ARBA" id="ARBA00023235"/>
    </source>
</evidence>
<gene>
    <name evidence="9" type="ORF">FNJ87_15310</name>
</gene>
<feature type="non-terminal residue" evidence="9">
    <location>
        <position position="1"/>
    </location>
</feature>
<dbReference type="PANTHER" id="PTHR47962">
    <property type="entry name" value="ATP-DEPENDENT HELICASE LHR-RELATED-RELATED"/>
    <property type="match status" value="1"/>
</dbReference>
<keyword evidence="2" id="KW-0378">Hydrolase</keyword>
<keyword evidence="3" id="KW-0067">ATP-binding</keyword>
<keyword evidence="3" id="KW-0547">Nucleotide-binding</keyword>
<evidence type="ECO:0000256" key="5">
    <source>
        <dbReference type="ARBA" id="ARBA00023204"/>
    </source>
</evidence>
<protein>
    <submittedName>
        <fullName evidence="9">DNA ligase-associated DEXH box helicase</fullName>
    </submittedName>
</protein>
<evidence type="ECO:0000256" key="1">
    <source>
        <dbReference type="ARBA" id="ARBA00022763"/>
    </source>
</evidence>
<keyword evidence="3" id="KW-0347">Helicase</keyword>
<keyword evidence="6" id="KW-0413">Isomerase</keyword>
<evidence type="ECO:0000256" key="3">
    <source>
        <dbReference type="ARBA" id="ARBA00022806"/>
    </source>
</evidence>
<dbReference type="GO" id="GO:0016874">
    <property type="term" value="F:ligase activity"/>
    <property type="evidence" value="ECO:0007669"/>
    <property type="project" value="UniProtKB-KW"/>
</dbReference>
<comment type="caution">
    <text evidence="9">The sequence shown here is derived from an EMBL/GenBank/DDBJ whole genome shotgun (WGS) entry which is preliminary data.</text>
</comment>
<dbReference type="Pfam" id="PF19306">
    <property type="entry name" value="WHD_Lhr"/>
    <property type="match status" value="1"/>
</dbReference>
<proteinExistence type="predicted"/>
<evidence type="ECO:0000313" key="9">
    <source>
        <dbReference type="EMBL" id="MBF4985634.1"/>
    </source>
</evidence>
<evidence type="ECO:0000256" key="2">
    <source>
        <dbReference type="ARBA" id="ARBA00022801"/>
    </source>
</evidence>
<keyword evidence="10" id="KW-1185">Reference proteome</keyword>
<dbReference type="EMBL" id="JADKYU010000807">
    <property type="protein sequence ID" value="MBF4985634.1"/>
    <property type="molecule type" value="Genomic_DNA"/>
</dbReference>
<dbReference type="Proteomes" id="UP001194729">
    <property type="component" value="Unassembled WGS sequence"/>
</dbReference>
<name>A0ABS0A8N3_9FLAO</name>
<dbReference type="InterPro" id="IPR045628">
    <property type="entry name" value="Lhr_WH_dom"/>
</dbReference>
<feature type="domain" description="Lhr-like DEAD/H associated" evidence="7">
    <location>
        <begin position="158"/>
        <end position="344"/>
    </location>
</feature>
<feature type="domain" description="Helicase Lhr-like winged helix" evidence="8">
    <location>
        <begin position="1"/>
        <end position="106"/>
    </location>
</feature>
<dbReference type="InterPro" id="IPR052511">
    <property type="entry name" value="ATP-dep_Helicase"/>
</dbReference>
<sequence length="373" mass="43314">DFIVYGSSSLQSYDEYKKVKIDDTGRYLIDDRKIAMRHRLQMGTIVTGTTVTVKFVSGGYIGSIEEYFVSKLSRGDVFVLGGRTLEFVRLKGMVAQVRLSSKKRARVSNWQGSRLPLSAQLGELLRDEMENFQTGRKRTPEVKALKEIIQRQQLESIVPQKSEFLIETFKTREGYHAVFYPFEGRFVHEAMAGIIAYRVSLLKPITFSLAFNDYGFEILSDQAFDMQEILDNDLLTPDMLSQDLQASMNATEMARRKFRDIAVISGLVFSGYPNKLIKTKHLQNSSQLLFEVFRDNEPENLLFRQAYTETFENAIEEYRLREALERIQQQEIIWKACEKPTPFSFPIITDRLREKLSSEKLADRIKRMQLKWE</sequence>
<evidence type="ECO:0000259" key="7">
    <source>
        <dbReference type="Pfam" id="PF08494"/>
    </source>
</evidence>
<keyword evidence="4" id="KW-0238">DNA-binding</keyword>
<keyword evidence="1" id="KW-0227">DNA damage</keyword>
<dbReference type="Pfam" id="PF08494">
    <property type="entry name" value="DEAD_assoc"/>
    <property type="match status" value="1"/>
</dbReference>
<dbReference type="PANTHER" id="PTHR47962:SF3">
    <property type="entry name" value="LARGE ATP-DEPENDENT HELICASE-RELATED PROTEIN"/>
    <property type="match status" value="1"/>
</dbReference>